<dbReference type="EMBL" id="JACRTB010000035">
    <property type="protein sequence ID" value="MBC8577522.1"/>
    <property type="molecule type" value="Genomic_DNA"/>
</dbReference>
<name>A0ABR7NM96_9FIRM</name>
<accession>A0ABR7NM96</accession>
<organism evidence="1 2">
    <name type="scientific">Yanshouia hominis</name>
    <dbReference type="NCBI Taxonomy" id="2763673"/>
    <lineage>
        <taxon>Bacteria</taxon>
        <taxon>Bacillati</taxon>
        <taxon>Bacillota</taxon>
        <taxon>Clostridia</taxon>
        <taxon>Eubacteriales</taxon>
        <taxon>Oscillospiraceae</taxon>
        <taxon>Yanshouia</taxon>
    </lineage>
</organism>
<dbReference type="InterPro" id="IPR025945">
    <property type="entry name" value="DHHW"/>
</dbReference>
<comment type="caution">
    <text evidence="1">The sequence shown here is derived from an EMBL/GenBank/DDBJ whole genome shotgun (WGS) entry which is preliminary data.</text>
</comment>
<gene>
    <name evidence="1" type="ORF">H8717_14070</name>
</gene>
<dbReference type="Proteomes" id="UP000658131">
    <property type="component" value="Unassembled WGS sequence"/>
</dbReference>
<evidence type="ECO:0008006" key="3">
    <source>
        <dbReference type="Google" id="ProtNLM"/>
    </source>
</evidence>
<evidence type="ECO:0000313" key="2">
    <source>
        <dbReference type="Proteomes" id="UP000658131"/>
    </source>
</evidence>
<evidence type="ECO:0000313" key="1">
    <source>
        <dbReference type="EMBL" id="MBC8577522.1"/>
    </source>
</evidence>
<keyword evidence="2" id="KW-1185">Reference proteome</keyword>
<reference evidence="1 2" key="1">
    <citation type="submission" date="2020-08" db="EMBL/GenBank/DDBJ databases">
        <title>Genome public.</title>
        <authorList>
            <person name="Liu C."/>
            <person name="Sun Q."/>
        </authorList>
    </citation>
    <scope>NUCLEOTIDE SEQUENCE [LARGE SCALE GENOMIC DNA]</scope>
    <source>
        <strain evidence="1 2">BX1</strain>
    </source>
</reference>
<protein>
    <recommendedName>
        <fullName evidence="3">AlgX/AlgJ SGNH hydrolase-like domain-containing protein</fullName>
    </recommendedName>
</protein>
<dbReference type="Pfam" id="PF14286">
    <property type="entry name" value="DHHW"/>
    <property type="match status" value="1"/>
</dbReference>
<sequence length="374" mass="42466">MKKLLQYPVTVLFFLFLFGFSLTNFLTPSKAFSELENKYLAQRPAFSWKALLDSSDKGFAQKFEKYVNEQFPLRDGWISLKSRAESALGKIENNGIVYGRDGYLFDKYRGYDAGRLEKNLGLLERFAEKTPGLDRTLMVIPASYNLLTDKLPEGLGNIDQIREIEAVYERAQQSGYRTVDAAAALMAHVQEEIYYRTDHHWTTDGAWYGYEAFAAAAGRQAIRPDSALRRTSEGFWGTYFSKAKKYNAAPDTLVWYDLPVDSVTIDGSEADGMYDLSQLEKRDRYAMFLHANNGVTVLQNNGAPEGSILVIKDSYANCFVPFLTQSYSKVVVVDLRSMPKGLAELIHSERIEEILVLYSFENLASDSNFPRLLY</sequence>
<dbReference type="RefSeq" id="WP_262400921.1">
    <property type="nucleotide sequence ID" value="NZ_JACRTB010000035.1"/>
</dbReference>
<proteinExistence type="predicted"/>